<name>A0ABS2S937_9PSEU</name>
<accession>A0ABS2S937</accession>
<organism evidence="1 2">
    <name type="scientific">Saccharothrix algeriensis</name>
    <dbReference type="NCBI Taxonomy" id="173560"/>
    <lineage>
        <taxon>Bacteria</taxon>
        <taxon>Bacillati</taxon>
        <taxon>Actinomycetota</taxon>
        <taxon>Actinomycetes</taxon>
        <taxon>Pseudonocardiales</taxon>
        <taxon>Pseudonocardiaceae</taxon>
        <taxon>Saccharothrix</taxon>
    </lineage>
</organism>
<comment type="caution">
    <text evidence="1">The sequence shown here is derived from an EMBL/GenBank/DDBJ whole genome shotgun (WGS) entry which is preliminary data.</text>
</comment>
<dbReference type="EMBL" id="JAFBCL010000001">
    <property type="protein sequence ID" value="MBM7812434.1"/>
    <property type="molecule type" value="Genomic_DNA"/>
</dbReference>
<evidence type="ECO:0000313" key="1">
    <source>
        <dbReference type="EMBL" id="MBM7812434.1"/>
    </source>
</evidence>
<dbReference type="RefSeq" id="WP_204843208.1">
    <property type="nucleotide sequence ID" value="NZ_JAFBCL010000001.1"/>
</dbReference>
<keyword evidence="2" id="KW-1185">Reference proteome</keyword>
<evidence type="ECO:0000313" key="2">
    <source>
        <dbReference type="Proteomes" id="UP001195724"/>
    </source>
</evidence>
<reference evidence="1 2" key="1">
    <citation type="submission" date="2021-01" db="EMBL/GenBank/DDBJ databases">
        <title>Sequencing the genomes of 1000 actinobacteria strains.</title>
        <authorList>
            <person name="Klenk H.-P."/>
        </authorList>
    </citation>
    <scope>NUCLEOTIDE SEQUENCE [LARGE SCALE GENOMIC DNA]</scope>
    <source>
        <strain evidence="1 2">DSM 44581</strain>
    </source>
</reference>
<sequence>MTDIRQVLETAFDDEPPSNLDKSAIVRAGRRRLGARRATTAGAVLAAVTAVGVPVVLAAGGGASVAPVASQPATAAPAPVGSSARRPPTIQRAAELSALLANSGALPEMQVHRWSFGTREEGYLVRAELGGGPAGELNVRLADEPFECGAAPADDRVDCETRQYRGVPVVVRQSGDGASRSFKVSARTADGGVLSAEVVTGGAVDGRPAPPQPLTYEQVAKLATVPGVTF</sequence>
<gene>
    <name evidence="1" type="ORF">JOE68_003299</name>
</gene>
<proteinExistence type="predicted"/>
<dbReference type="Proteomes" id="UP001195724">
    <property type="component" value="Unassembled WGS sequence"/>
</dbReference>
<protein>
    <submittedName>
        <fullName evidence="1">Uncharacterized protein</fullName>
    </submittedName>
</protein>